<evidence type="ECO:0008006" key="4">
    <source>
        <dbReference type="Google" id="ProtNLM"/>
    </source>
</evidence>
<feature type="compositionally biased region" description="Polar residues" evidence="1">
    <location>
        <begin position="112"/>
        <end position="145"/>
    </location>
</feature>
<sequence length="333" mass="31546">MSNDIDPRRDQRNPQQQNDEQTAIVRPTGATPDETGATVPITAVNRSEAQDAATMPITASATTGDARAEQYDAQHAYGATHDATRDAAAGAAGTPGAFPPQYVNAAAASEIPTGTDTPAGQTGANSANAGQPNDPQGGQTYQQPFRDSPFMGGGTGNGQFAPGATGFAGEPGGQGVAVASKLSGKVIAIVAGVTLVCGLLGGVAGGFTVNALSGGSESGGSSQQMGGQMGGGMGGGQMGQMPGGSNGNGGGSSNSDGSSSDSSGSSSNGSSSSGSSQNGQMGQPPSGGQGGQSNGNGGSSSSGSGSSDSSSSSGSSTSSSTDGAADSGDSISA</sequence>
<evidence type="ECO:0000313" key="2">
    <source>
        <dbReference type="EMBL" id="MBT1173335.1"/>
    </source>
</evidence>
<feature type="region of interest" description="Disordered" evidence="1">
    <location>
        <begin position="1"/>
        <end position="66"/>
    </location>
</feature>
<evidence type="ECO:0000313" key="3">
    <source>
        <dbReference type="Proteomes" id="UP000773064"/>
    </source>
</evidence>
<dbReference type="Proteomes" id="UP000773064">
    <property type="component" value="Unassembled WGS sequence"/>
</dbReference>
<dbReference type="RefSeq" id="WP_214358587.1">
    <property type="nucleotide sequence ID" value="NZ_JAFEJS010000008.1"/>
</dbReference>
<keyword evidence="3" id="KW-1185">Reference proteome</keyword>
<feature type="region of interest" description="Disordered" evidence="1">
    <location>
        <begin position="111"/>
        <end position="166"/>
    </location>
</feature>
<comment type="caution">
    <text evidence="2">The sequence shown here is derived from an EMBL/GenBank/DDBJ whole genome shotgun (WGS) entry which is preliminary data.</text>
</comment>
<reference evidence="2 3" key="1">
    <citation type="journal article" date="2021" name="Environ. Microbiol.">
        <title>Genetic insights into the dark matter of the mammalian gut microbiota through targeted genome reconstruction.</title>
        <authorList>
            <person name="Lugli G.A."/>
            <person name="Alessandri G."/>
            <person name="Milani C."/>
            <person name="Viappiani A."/>
            <person name="Fontana F."/>
            <person name="Tarracchini C."/>
            <person name="Mancabelli L."/>
            <person name="Argentini C."/>
            <person name="Ruiz L."/>
            <person name="Margolles A."/>
            <person name="van Sinderen D."/>
            <person name="Turroni F."/>
            <person name="Ventura M."/>
        </authorList>
    </citation>
    <scope>NUCLEOTIDE SEQUENCE [LARGE SCALE GENOMIC DNA]</scope>
    <source>
        <strain evidence="2 3">MA2</strain>
    </source>
</reference>
<protein>
    <recommendedName>
        <fullName evidence="4">Ethanolamine utilization protein EutL</fullName>
    </recommendedName>
</protein>
<feature type="compositionally biased region" description="Basic and acidic residues" evidence="1">
    <location>
        <begin position="1"/>
        <end position="12"/>
    </location>
</feature>
<feature type="region of interest" description="Disordered" evidence="1">
    <location>
        <begin position="215"/>
        <end position="333"/>
    </location>
</feature>
<dbReference type="EMBL" id="JAFEJS010000008">
    <property type="protein sequence ID" value="MBT1173335.1"/>
    <property type="molecule type" value="Genomic_DNA"/>
</dbReference>
<gene>
    <name evidence="2" type="ORF">JS528_08240</name>
</gene>
<evidence type="ECO:0000256" key="1">
    <source>
        <dbReference type="SAM" id="MobiDB-lite"/>
    </source>
</evidence>
<name>A0ABS5UR34_9BIFI</name>
<organism evidence="2 3">
    <name type="scientific">Bifidobacterium santillanense</name>
    <dbReference type="NCBI Taxonomy" id="2809028"/>
    <lineage>
        <taxon>Bacteria</taxon>
        <taxon>Bacillati</taxon>
        <taxon>Actinomycetota</taxon>
        <taxon>Actinomycetes</taxon>
        <taxon>Bifidobacteriales</taxon>
        <taxon>Bifidobacteriaceae</taxon>
        <taxon>Bifidobacterium</taxon>
    </lineage>
</organism>
<proteinExistence type="predicted"/>
<feature type="compositionally biased region" description="Gly residues" evidence="1">
    <location>
        <begin position="227"/>
        <end position="252"/>
    </location>
</feature>
<feature type="compositionally biased region" description="Gly residues" evidence="1">
    <location>
        <begin position="285"/>
        <end position="300"/>
    </location>
</feature>
<feature type="compositionally biased region" description="Low complexity" evidence="1">
    <location>
        <begin position="301"/>
        <end position="333"/>
    </location>
</feature>
<feature type="compositionally biased region" description="Low complexity" evidence="1">
    <location>
        <begin position="253"/>
        <end position="284"/>
    </location>
</feature>
<feature type="compositionally biased region" description="Low complexity" evidence="1">
    <location>
        <begin position="215"/>
        <end position="226"/>
    </location>
</feature>
<accession>A0ABS5UR34</accession>